<dbReference type="AlphaFoldDB" id="A0A9D9I4I6"/>
<feature type="domain" description="Deoxynucleoside kinase" evidence="9">
    <location>
        <begin position="3"/>
        <end position="197"/>
    </location>
</feature>
<name>A0A9D9I4I6_9BACT</name>
<feature type="binding site" evidence="7">
    <location>
        <position position="54"/>
    </location>
    <ligand>
        <name>substrate</name>
    </ligand>
</feature>
<keyword evidence="3 8" id="KW-0547">Nucleotide-binding</keyword>
<feature type="binding site" evidence="8">
    <location>
        <begin position="180"/>
        <end position="182"/>
    </location>
    <ligand>
        <name>ATP</name>
        <dbReference type="ChEBI" id="CHEBI:30616"/>
    </ligand>
</feature>
<accession>A0A9D9I4I6</accession>
<feature type="binding site" evidence="7">
    <location>
        <position position="84"/>
    </location>
    <ligand>
        <name>substrate</name>
    </ligand>
</feature>
<dbReference type="FunFam" id="3.40.50.300:FF:000659">
    <property type="entry name" value="Deoxyguanosine kinase"/>
    <property type="match status" value="1"/>
</dbReference>
<evidence type="ECO:0000313" key="11">
    <source>
        <dbReference type="Proteomes" id="UP000823597"/>
    </source>
</evidence>
<comment type="caution">
    <text evidence="10">The sequence shown here is derived from an EMBL/GenBank/DDBJ whole genome shotgun (WGS) entry which is preliminary data.</text>
</comment>
<dbReference type="SUPFAM" id="SSF52540">
    <property type="entry name" value="P-loop containing nucleoside triphosphate hydrolases"/>
    <property type="match status" value="1"/>
</dbReference>
<dbReference type="InterPro" id="IPR031314">
    <property type="entry name" value="DNK_dom"/>
</dbReference>
<dbReference type="InterPro" id="IPR002624">
    <property type="entry name" value="DCK/DGK"/>
</dbReference>
<dbReference type="CDD" id="cd01673">
    <property type="entry name" value="dNK"/>
    <property type="match status" value="1"/>
</dbReference>
<organism evidence="10 11">
    <name type="scientific">Candidatus Merdivivens pullistercoris</name>
    <dbReference type="NCBI Taxonomy" id="2840873"/>
    <lineage>
        <taxon>Bacteria</taxon>
        <taxon>Pseudomonadati</taxon>
        <taxon>Bacteroidota</taxon>
        <taxon>Bacteroidia</taxon>
        <taxon>Bacteroidales</taxon>
        <taxon>Muribaculaceae</taxon>
        <taxon>Muribaculaceae incertae sedis</taxon>
        <taxon>Candidatus Merdivivens</taxon>
    </lineage>
</organism>
<dbReference type="Gene3D" id="3.40.50.300">
    <property type="entry name" value="P-loop containing nucleotide triphosphate hydrolases"/>
    <property type="match status" value="1"/>
</dbReference>
<feature type="binding site" evidence="7">
    <location>
        <position position="43"/>
    </location>
    <ligand>
        <name>substrate</name>
    </ligand>
</feature>
<feature type="active site" description="Proton acceptor" evidence="6">
    <location>
        <position position="78"/>
    </location>
</feature>
<dbReference type="PANTHER" id="PTHR10513">
    <property type="entry name" value="DEOXYNUCLEOSIDE KINASE"/>
    <property type="match status" value="1"/>
</dbReference>
<evidence type="ECO:0000256" key="4">
    <source>
        <dbReference type="ARBA" id="ARBA00022777"/>
    </source>
</evidence>
<feature type="binding site" evidence="7">
    <location>
        <position position="79"/>
    </location>
    <ligand>
        <name>substrate</name>
    </ligand>
</feature>
<dbReference type="Pfam" id="PF01712">
    <property type="entry name" value="dNK"/>
    <property type="match status" value="1"/>
</dbReference>
<keyword evidence="2" id="KW-0808">Transferase</keyword>
<dbReference type="PIRSF" id="PIRSF000705">
    <property type="entry name" value="DNK"/>
    <property type="match status" value="1"/>
</dbReference>
<evidence type="ECO:0000259" key="9">
    <source>
        <dbReference type="Pfam" id="PF01712"/>
    </source>
</evidence>
<dbReference type="GO" id="GO:0019136">
    <property type="term" value="F:deoxynucleoside kinase activity"/>
    <property type="evidence" value="ECO:0007669"/>
    <property type="project" value="InterPro"/>
</dbReference>
<dbReference type="EMBL" id="JADIME010000076">
    <property type="protein sequence ID" value="MBO8465743.1"/>
    <property type="molecule type" value="Genomic_DNA"/>
</dbReference>
<evidence type="ECO:0000256" key="5">
    <source>
        <dbReference type="ARBA" id="ARBA00022840"/>
    </source>
</evidence>
<evidence type="ECO:0000256" key="1">
    <source>
        <dbReference type="ARBA" id="ARBA00007420"/>
    </source>
</evidence>
<gene>
    <name evidence="10" type="ORF">IAB93_07095</name>
</gene>
<keyword evidence="4 10" id="KW-0418">Kinase</keyword>
<proteinExistence type="inferred from homology"/>
<dbReference type="Proteomes" id="UP000823597">
    <property type="component" value="Unassembled WGS sequence"/>
</dbReference>
<keyword evidence="5 8" id="KW-0067">ATP-binding</keyword>
<dbReference type="GO" id="GO:0005524">
    <property type="term" value="F:ATP binding"/>
    <property type="evidence" value="ECO:0007669"/>
    <property type="project" value="UniProtKB-KW"/>
</dbReference>
<evidence type="ECO:0000256" key="7">
    <source>
        <dbReference type="PIRSR" id="PIRSR000705-2"/>
    </source>
</evidence>
<sequence>MHIAVAGNIGSGKTTLTRMLSRHYGWKAKYESVDYNPYLADFYQDMERWSFNLQIYFLSKRFKDVVEILASKDYIIQDRTIYEDARIFAPNLHSMGLMSTRDFENYSDLFDLMMSLVRPPDLLIYLRSSIANLVANIQKRGREYESSIRIDYLKGLNDRYEEWISGYDKDKLLIVDTDTLRFESVPKDFETVIDRIDARLNGLF</sequence>
<dbReference type="InterPro" id="IPR027417">
    <property type="entry name" value="P-loop_NTPase"/>
</dbReference>
<comment type="similarity">
    <text evidence="1">Belongs to the DCK/DGK family.</text>
</comment>
<dbReference type="InterPro" id="IPR050566">
    <property type="entry name" value="Deoxyribonucleoside_kinase"/>
</dbReference>
<evidence type="ECO:0000256" key="8">
    <source>
        <dbReference type="PIRSR" id="PIRSR000705-3"/>
    </source>
</evidence>
<evidence type="ECO:0000313" key="10">
    <source>
        <dbReference type="EMBL" id="MBO8465743.1"/>
    </source>
</evidence>
<feature type="binding site" evidence="7">
    <location>
        <position position="31"/>
    </location>
    <ligand>
        <name>substrate</name>
    </ligand>
</feature>
<feature type="binding site" evidence="8">
    <location>
        <begin position="7"/>
        <end position="15"/>
    </location>
    <ligand>
        <name>ATP</name>
        <dbReference type="ChEBI" id="CHEBI:30616"/>
    </ligand>
</feature>
<protein>
    <submittedName>
        <fullName evidence="10">Deoxynucleoside kinase</fullName>
    </submittedName>
</protein>
<evidence type="ECO:0000256" key="3">
    <source>
        <dbReference type="ARBA" id="ARBA00022741"/>
    </source>
</evidence>
<reference evidence="10" key="1">
    <citation type="submission" date="2020-10" db="EMBL/GenBank/DDBJ databases">
        <authorList>
            <person name="Gilroy R."/>
        </authorList>
    </citation>
    <scope>NUCLEOTIDE SEQUENCE</scope>
    <source>
        <strain evidence="10">10037</strain>
    </source>
</reference>
<feature type="binding site" evidence="7">
    <location>
        <position position="145"/>
    </location>
    <ligand>
        <name>substrate</name>
    </ligand>
</feature>
<evidence type="ECO:0000256" key="2">
    <source>
        <dbReference type="ARBA" id="ARBA00022679"/>
    </source>
</evidence>
<dbReference type="GO" id="GO:0005737">
    <property type="term" value="C:cytoplasm"/>
    <property type="evidence" value="ECO:0007669"/>
    <property type="project" value="TreeGrafter"/>
</dbReference>
<reference evidence="10" key="2">
    <citation type="journal article" date="2021" name="PeerJ">
        <title>Extensive microbial diversity within the chicken gut microbiome revealed by metagenomics and culture.</title>
        <authorList>
            <person name="Gilroy R."/>
            <person name="Ravi A."/>
            <person name="Getino M."/>
            <person name="Pursley I."/>
            <person name="Horton D.L."/>
            <person name="Alikhan N.F."/>
            <person name="Baker D."/>
            <person name="Gharbi K."/>
            <person name="Hall N."/>
            <person name="Watson M."/>
            <person name="Adriaenssens E.M."/>
            <person name="Foster-Nyarko E."/>
            <person name="Jarju S."/>
            <person name="Secka A."/>
            <person name="Antonio M."/>
            <person name="Oren A."/>
            <person name="Chaudhuri R.R."/>
            <person name="La Ragione R."/>
            <person name="Hildebrand F."/>
            <person name="Pallen M.J."/>
        </authorList>
    </citation>
    <scope>NUCLEOTIDE SEQUENCE</scope>
    <source>
        <strain evidence="10">10037</strain>
    </source>
</reference>
<dbReference type="PANTHER" id="PTHR10513:SF35">
    <property type="entry name" value="DEOXYADENOSINE KINASE"/>
    <property type="match status" value="1"/>
</dbReference>
<evidence type="ECO:0000256" key="6">
    <source>
        <dbReference type="PIRSR" id="PIRSR000705-1"/>
    </source>
</evidence>